<keyword evidence="6" id="KW-0234">DNA repair</keyword>
<reference evidence="7 8" key="1">
    <citation type="submission" date="2016-11" db="EMBL/GenBank/DDBJ databases">
        <authorList>
            <person name="Jaros S."/>
            <person name="Januszkiewicz K."/>
            <person name="Wedrychowicz H."/>
        </authorList>
    </citation>
    <scope>NUCLEOTIDE SEQUENCE [LARGE SCALE GENOMIC DNA]</scope>
    <source>
        <strain evidence="7 8">NF2</strain>
    </source>
</reference>
<proteinExistence type="inferred from homology"/>
<dbReference type="Proteomes" id="UP000197781">
    <property type="component" value="Chromosome"/>
</dbReference>
<evidence type="ECO:0000256" key="3">
    <source>
        <dbReference type="ARBA" id="ARBA00022722"/>
    </source>
</evidence>
<comment type="similarity">
    <text evidence="6">Belongs to the endonuclease V family.</text>
</comment>
<dbReference type="KEGG" id="bfm:BP422_17835"/>
<protein>
    <recommendedName>
        <fullName evidence="6">Endonuclease V</fullName>
        <ecNumber evidence="6">3.1.21.7</ecNumber>
    </recommendedName>
    <alternativeName>
        <fullName evidence="6">Deoxyinosine 3'endonuclease</fullName>
    </alternativeName>
    <alternativeName>
        <fullName evidence="6">Deoxyribonuclease V</fullName>
        <shortName evidence="6">DNase V</shortName>
    </alternativeName>
</protein>
<dbReference type="RefSeq" id="WP_088908925.1">
    <property type="nucleotide sequence ID" value="NZ_CP018145.1"/>
</dbReference>
<gene>
    <name evidence="6" type="primary">nfi</name>
    <name evidence="7" type="ORF">BP422_17835</name>
</gene>
<dbReference type="AlphaFoldDB" id="A0A220MJR4"/>
<sequence length="228" mass="25172">MEPIIQHPWNIDEQEAINLQRQLAQQVKKVDQLTDVRFVAGVDVAYHAESDLLVAGVVILDATSLQVVESVVIQDTVEFPYIPGLFSFRELPPLIRAFKELKTTPQLVVCDGQGIAHPRRFGLASHLGVLFDIPTIGCGKTRLLGEYEEPAQERGAYSPLIDQGEIIGGVLRTQPNIKPIFVSIGHGISLPTACAWITELSPKYRLPETTRQADQLVNKVSAELNSSR</sequence>
<dbReference type="InterPro" id="IPR007581">
    <property type="entry name" value="Endonuclease-V"/>
</dbReference>
<comment type="subcellular location">
    <subcellularLocation>
        <location evidence="1 6">Cytoplasm</location>
    </subcellularLocation>
</comment>
<evidence type="ECO:0000313" key="7">
    <source>
        <dbReference type="EMBL" id="ASJ55243.1"/>
    </source>
</evidence>
<feature type="site" description="Interaction with target DNA" evidence="6">
    <location>
        <position position="81"/>
    </location>
</feature>
<organism evidence="7 8">
    <name type="scientific">Brevibacillus formosus</name>
    <dbReference type="NCBI Taxonomy" id="54913"/>
    <lineage>
        <taxon>Bacteria</taxon>
        <taxon>Bacillati</taxon>
        <taxon>Bacillota</taxon>
        <taxon>Bacilli</taxon>
        <taxon>Bacillales</taxon>
        <taxon>Paenibacillaceae</taxon>
        <taxon>Brevibacillus</taxon>
    </lineage>
</organism>
<comment type="catalytic activity">
    <reaction evidence="6">
        <text>Endonucleolytic cleavage at apurinic or apyrimidinic sites to products with a 5'-phosphate.</text>
        <dbReference type="EC" id="3.1.21.7"/>
    </reaction>
</comment>
<dbReference type="Pfam" id="PF04493">
    <property type="entry name" value="Endonuclease_5"/>
    <property type="match status" value="1"/>
</dbReference>
<comment type="cofactor">
    <cofactor evidence="6">
        <name>Mg(2+)</name>
        <dbReference type="ChEBI" id="CHEBI:18420"/>
    </cofactor>
</comment>
<dbReference type="NCBIfam" id="NF008629">
    <property type="entry name" value="PRK11617.1"/>
    <property type="match status" value="1"/>
</dbReference>
<keyword evidence="4 6" id="KW-0255">Endonuclease</keyword>
<evidence type="ECO:0000313" key="8">
    <source>
        <dbReference type="Proteomes" id="UP000197781"/>
    </source>
</evidence>
<dbReference type="Gene3D" id="3.30.2170.10">
    <property type="entry name" value="archaeoglobus fulgidus dsm 4304 superfamily"/>
    <property type="match status" value="1"/>
</dbReference>
<evidence type="ECO:0000256" key="1">
    <source>
        <dbReference type="ARBA" id="ARBA00004496"/>
    </source>
</evidence>
<dbReference type="CDD" id="cd06559">
    <property type="entry name" value="Endonuclease_V"/>
    <property type="match status" value="1"/>
</dbReference>
<keyword evidence="6" id="KW-0479">Metal-binding</keyword>
<dbReference type="GO" id="GO:0005737">
    <property type="term" value="C:cytoplasm"/>
    <property type="evidence" value="ECO:0007669"/>
    <property type="project" value="UniProtKB-SubCell"/>
</dbReference>
<evidence type="ECO:0000256" key="6">
    <source>
        <dbReference type="HAMAP-Rule" id="MF_00801"/>
    </source>
</evidence>
<dbReference type="HAMAP" id="MF_00801">
    <property type="entry name" value="Endonuclease_5"/>
    <property type="match status" value="1"/>
</dbReference>
<dbReference type="GO" id="GO:0000287">
    <property type="term" value="F:magnesium ion binding"/>
    <property type="evidence" value="ECO:0007669"/>
    <property type="project" value="UniProtKB-UniRule"/>
</dbReference>
<feature type="binding site" evidence="6">
    <location>
        <position position="111"/>
    </location>
    <ligand>
        <name>Mg(2+)</name>
        <dbReference type="ChEBI" id="CHEBI:18420"/>
    </ligand>
</feature>
<dbReference type="PANTHER" id="PTHR28511:SF1">
    <property type="entry name" value="ENDONUCLEASE V"/>
    <property type="match status" value="1"/>
</dbReference>
<evidence type="ECO:0000256" key="5">
    <source>
        <dbReference type="ARBA" id="ARBA00022801"/>
    </source>
</evidence>
<keyword evidence="6" id="KW-0460">Magnesium</keyword>
<dbReference type="EMBL" id="CP018145">
    <property type="protein sequence ID" value="ASJ55243.1"/>
    <property type="molecule type" value="Genomic_DNA"/>
</dbReference>
<evidence type="ECO:0000256" key="4">
    <source>
        <dbReference type="ARBA" id="ARBA00022759"/>
    </source>
</evidence>
<feature type="binding site" evidence="6">
    <location>
        <position position="43"/>
    </location>
    <ligand>
        <name>Mg(2+)</name>
        <dbReference type="ChEBI" id="CHEBI:18420"/>
    </ligand>
</feature>
<evidence type="ECO:0000256" key="2">
    <source>
        <dbReference type="ARBA" id="ARBA00022490"/>
    </source>
</evidence>
<dbReference type="EC" id="3.1.21.7" evidence="6"/>
<dbReference type="GO" id="GO:0003727">
    <property type="term" value="F:single-stranded RNA binding"/>
    <property type="evidence" value="ECO:0007669"/>
    <property type="project" value="TreeGrafter"/>
</dbReference>
<dbReference type="PANTHER" id="PTHR28511">
    <property type="entry name" value="ENDONUCLEASE V"/>
    <property type="match status" value="1"/>
</dbReference>
<keyword evidence="6" id="KW-0227">DNA damage</keyword>
<comment type="function">
    <text evidence="6">DNA repair enzyme involved in the repair of deaminated bases. Selectively cleaves double-stranded DNA at the second phosphodiester bond 3' to a deoxyinosine leaving behind the intact lesion on the nicked DNA.</text>
</comment>
<dbReference type="GO" id="GO:0006281">
    <property type="term" value="P:DNA repair"/>
    <property type="evidence" value="ECO:0007669"/>
    <property type="project" value="UniProtKB-UniRule"/>
</dbReference>
<name>A0A220MJR4_9BACL</name>
<keyword evidence="2 6" id="KW-0963">Cytoplasm</keyword>
<accession>A0A220MJR4</accession>
<dbReference type="GO" id="GO:0016891">
    <property type="term" value="F:RNA endonuclease activity producing 5'-phosphomonoesters, hydrolytic mechanism"/>
    <property type="evidence" value="ECO:0007669"/>
    <property type="project" value="TreeGrafter"/>
</dbReference>
<keyword evidence="3 6" id="KW-0540">Nuclease</keyword>
<dbReference type="GO" id="GO:0043737">
    <property type="term" value="F:deoxyribonuclease V activity"/>
    <property type="evidence" value="ECO:0007669"/>
    <property type="project" value="UniProtKB-UniRule"/>
</dbReference>
<keyword evidence="5 6" id="KW-0378">Hydrolase</keyword>